<accession>A0A072ULM0</accession>
<dbReference type="Proteomes" id="UP000002051">
    <property type="component" value="Chromosome 4"/>
</dbReference>
<gene>
    <name evidence="1" type="ordered locus">MTR_4g057515</name>
</gene>
<reference evidence="1 3" key="2">
    <citation type="journal article" date="2014" name="BMC Genomics">
        <title>An improved genome release (version Mt4.0) for the model legume Medicago truncatula.</title>
        <authorList>
            <person name="Tang H."/>
            <person name="Krishnakumar V."/>
            <person name="Bidwell S."/>
            <person name="Rosen B."/>
            <person name="Chan A."/>
            <person name="Zhou S."/>
            <person name="Gentzbittel L."/>
            <person name="Childs K.L."/>
            <person name="Yandell M."/>
            <person name="Gundlach H."/>
            <person name="Mayer K.F."/>
            <person name="Schwartz D.C."/>
            <person name="Town C.D."/>
        </authorList>
    </citation>
    <scope>GENOME REANNOTATION</scope>
    <source>
        <strain evidence="1">A17</strain>
        <strain evidence="2 3">cv. Jemalong A17</strain>
    </source>
</reference>
<dbReference type="HOGENOM" id="CLU_2323946_0_0_1"/>
<organism evidence="1 3">
    <name type="scientific">Medicago truncatula</name>
    <name type="common">Barrel medic</name>
    <name type="synonym">Medicago tribuloides</name>
    <dbReference type="NCBI Taxonomy" id="3880"/>
    <lineage>
        <taxon>Eukaryota</taxon>
        <taxon>Viridiplantae</taxon>
        <taxon>Streptophyta</taxon>
        <taxon>Embryophyta</taxon>
        <taxon>Tracheophyta</taxon>
        <taxon>Spermatophyta</taxon>
        <taxon>Magnoliopsida</taxon>
        <taxon>eudicotyledons</taxon>
        <taxon>Gunneridae</taxon>
        <taxon>Pentapetalae</taxon>
        <taxon>rosids</taxon>
        <taxon>fabids</taxon>
        <taxon>Fabales</taxon>
        <taxon>Fabaceae</taxon>
        <taxon>Papilionoideae</taxon>
        <taxon>50 kb inversion clade</taxon>
        <taxon>NPAAA clade</taxon>
        <taxon>Hologalegina</taxon>
        <taxon>IRL clade</taxon>
        <taxon>Trifolieae</taxon>
        <taxon>Medicago</taxon>
    </lineage>
</organism>
<reference evidence="1 3" key="1">
    <citation type="journal article" date="2011" name="Nature">
        <title>The Medicago genome provides insight into the evolution of rhizobial symbioses.</title>
        <authorList>
            <person name="Young N.D."/>
            <person name="Debelle F."/>
            <person name="Oldroyd G.E."/>
            <person name="Geurts R."/>
            <person name="Cannon S.B."/>
            <person name="Udvardi M.K."/>
            <person name="Benedito V.A."/>
            <person name="Mayer K.F."/>
            <person name="Gouzy J."/>
            <person name="Schoof H."/>
            <person name="Van de Peer Y."/>
            <person name="Proost S."/>
            <person name="Cook D.R."/>
            <person name="Meyers B.C."/>
            <person name="Spannagl M."/>
            <person name="Cheung F."/>
            <person name="De Mita S."/>
            <person name="Krishnakumar V."/>
            <person name="Gundlach H."/>
            <person name="Zhou S."/>
            <person name="Mudge J."/>
            <person name="Bharti A.K."/>
            <person name="Murray J.D."/>
            <person name="Naoumkina M.A."/>
            <person name="Rosen B."/>
            <person name="Silverstein K.A."/>
            <person name="Tang H."/>
            <person name="Rombauts S."/>
            <person name="Zhao P.X."/>
            <person name="Zhou P."/>
            <person name="Barbe V."/>
            <person name="Bardou P."/>
            <person name="Bechner M."/>
            <person name="Bellec A."/>
            <person name="Berger A."/>
            <person name="Berges H."/>
            <person name="Bidwell S."/>
            <person name="Bisseling T."/>
            <person name="Choisne N."/>
            <person name="Couloux A."/>
            <person name="Denny R."/>
            <person name="Deshpande S."/>
            <person name="Dai X."/>
            <person name="Doyle J.J."/>
            <person name="Dudez A.M."/>
            <person name="Farmer A.D."/>
            <person name="Fouteau S."/>
            <person name="Franken C."/>
            <person name="Gibelin C."/>
            <person name="Gish J."/>
            <person name="Goldstein S."/>
            <person name="Gonzalez A.J."/>
            <person name="Green P.J."/>
            <person name="Hallab A."/>
            <person name="Hartog M."/>
            <person name="Hua A."/>
            <person name="Humphray S.J."/>
            <person name="Jeong D.H."/>
            <person name="Jing Y."/>
            <person name="Jocker A."/>
            <person name="Kenton S.M."/>
            <person name="Kim D.J."/>
            <person name="Klee K."/>
            <person name="Lai H."/>
            <person name="Lang C."/>
            <person name="Lin S."/>
            <person name="Macmil S.L."/>
            <person name="Magdelenat G."/>
            <person name="Matthews L."/>
            <person name="McCorrison J."/>
            <person name="Monaghan E.L."/>
            <person name="Mun J.H."/>
            <person name="Najar F.Z."/>
            <person name="Nicholson C."/>
            <person name="Noirot C."/>
            <person name="O'Bleness M."/>
            <person name="Paule C.R."/>
            <person name="Poulain J."/>
            <person name="Prion F."/>
            <person name="Qin B."/>
            <person name="Qu C."/>
            <person name="Retzel E.F."/>
            <person name="Riddle C."/>
            <person name="Sallet E."/>
            <person name="Samain S."/>
            <person name="Samson N."/>
            <person name="Sanders I."/>
            <person name="Saurat O."/>
            <person name="Scarpelli C."/>
            <person name="Schiex T."/>
            <person name="Segurens B."/>
            <person name="Severin A.J."/>
            <person name="Sherrier D.J."/>
            <person name="Shi R."/>
            <person name="Sims S."/>
            <person name="Singer S.R."/>
            <person name="Sinharoy S."/>
            <person name="Sterck L."/>
            <person name="Viollet A."/>
            <person name="Wang B.B."/>
            <person name="Wang K."/>
            <person name="Wang M."/>
            <person name="Wang X."/>
            <person name="Warfsmann J."/>
            <person name="Weissenbach J."/>
            <person name="White D.D."/>
            <person name="White J.D."/>
            <person name="Wiley G.B."/>
            <person name="Wincker P."/>
            <person name="Xing Y."/>
            <person name="Yang L."/>
            <person name="Yao Z."/>
            <person name="Ying F."/>
            <person name="Zhai J."/>
            <person name="Zhou L."/>
            <person name="Zuber A."/>
            <person name="Denarie J."/>
            <person name="Dixon R.A."/>
            <person name="May G.D."/>
            <person name="Schwartz D.C."/>
            <person name="Rogers J."/>
            <person name="Quetier F."/>
            <person name="Town C.D."/>
            <person name="Roe B.A."/>
        </authorList>
    </citation>
    <scope>NUCLEOTIDE SEQUENCE [LARGE SCALE GENOMIC DNA]</scope>
    <source>
        <strain evidence="1">A17</strain>
        <strain evidence="2 3">cv. Jemalong A17</strain>
    </source>
</reference>
<evidence type="ECO:0000313" key="3">
    <source>
        <dbReference type="Proteomes" id="UP000002051"/>
    </source>
</evidence>
<keyword evidence="3" id="KW-1185">Reference proteome</keyword>
<proteinExistence type="predicted"/>
<protein>
    <submittedName>
        <fullName evidence="1 2">Uncharacterized protein</fullName>
    </submittedName>
</protein>
<dbReference type="EMBL" id="CM001220">
    <property type="protein sequence ID" value="KEH29958.1"/>
    <property type="molecule type" value="Genomic_DNA"/>
</dbReference>
<reference evidence="2" key="3">
    <citation type="submission" date="2015-04" db="UniProtKB">
        <authorList>
            <consortium name="EnsemblPlants"/>
        </authorList>
    </citation>
    <scope>IDENTIFICATION</scope>
    <source>
        <strain evidence="2">cv. Jemalong A17</strain>
    </source>
</reference>
<sequence>MERRSNDFANTKGIVVLVVTNLHHHQQKAIYFQPSRSSISQVKGFENRAPPYVLVEEETTKEVLSKTPKWKKPNDQICKHHQLSSGNWLLASSSLTQQH</sequence>
<name>A0A072ULM0_MEDTR</name>
<dbReference type="AlphaFoldDB" id="A0A072ULM0"/>
<evidence type="ECO:0000313" key="1">
    <source>
        <dbReference type="EMBL" id="KEH29958.1"/>
    </source>
</evidence>
<dbReference type="EnsemblPlants" id="KEH29958">
    <property type="protein sequence ID" value="KEH29958"/>
    <property type="gene ID" value="MTR_4g057515"/>
</dbReference>
<evidence type="ECO:0000313" key="2">
    <source>
        <dbReference type="EnsemblPlants" id="KEH29958"/>
    </source>
</evidence>